<keyword evidence="2" id="KW-1185">Reference proteome</keyword>
<comment type="caution">
    <text evidence="1">The sequence shown here is derived from an EMBL/GenBank/DDBJ whole genome shotgun (WGS) entry which is preliminary data.</text>
</comment>
<name>A0A6A0B8Z3_9LACT</name>
<dbReference type="Proteomes" id="UP000475928">
    <property type="component" value="Unassembled WGS sequence"/>
</dbReference>
<reference evidence="1 2" key="1">
    <citation type="submission" date="2020-02" db="EMBL/GenBank/DDBJ databases">
        <title>Draft genome sequence of Lactococcus sp. Hs20B0-1.</title>
        <authorList>
            <person name="Noda S."/>
            <person name="Yuki M."/>
            <person name="Ohkuma M."/>
        </authorList>
    </citation>
    <scope>NUCLEOTIDE SEQUENCE [LARGE SCALE GENOMIC DNA]</scope>
    <source>
        <strain evidence="1 2">Hs20B0-1</strain>
    </source>
</reference>
<dbReference type="Gene3D" id="3.30.1820.10">
    <property type="entry name" value="Lp2179-like"/>
    <property type="match status" value="1"/>
</dbReference>
<evidence type="ECO:0000313" key="1">
    <source>
        <dbReference type="EMBL" id="GFH40921.1"/>
    </source>
</evidence>
<protein>
    <submittedName>
        <fullName evidence="1">Cysteine desulfurase</fullName>
    </submittedName>
</protein>
<organism evidence="1 2">
    <name type="scientific">Pseudolactococcus insecticola</name>
    <dbReference type="NCBI Taxonomy" id="2709158"/>
    <lineage>
        <taxon>Bacteria</taxon>
        <taxon>Bacillati</taxon>
        <taxon>Bacillota</taxon>
        <taxon>Bacilli</taxon>
        <taxon>Lactobacillales</taxon>
        <taxon>Streptococcaceae</taxon>
        <taxon>Pseudolactococcus</taxon>
    </lineage>
</organism>
<sequence>MAFVTEKHLDDSRYTYKLSPKIKKYTLADTTFMKNKVGNFELSRVLENVPNSGEGPLLKITVKSDLTGFKLSITDKSGLRNINIFKSVDNKIIQDKFYFQLDALVDRNIFTKE</sequence>
<dbReference type="InterPro" id="IPR035942">
    <property type="entry name" value="Lp2179-like_sf"/>
</dbReference>
<dbReference type="SUPFAM" id="SSF160800">
    <property type="entry name" value="Lp2179-like"/>
    <property type="match status" value="1"/>
</dbReference>
<proteinExistence type="predicted"/>
<dbReference type="EMBL" id="BLLH01000007">
    <property type="protein sequence ID" value="GFH40921.1"/>
    <property type="molecule type" value="Genomic_DNA"/>
</dbReference>
<dbReference type="Pfam" id="PF08866">
    <property type="entry name" value="DUF1831"/>
    <property type="match status" value="1"/>
</dbReference>
<accession>A0A6A0B8Z3</accession>
<dbReference type="AlphaFoldDB" id="A0A6A0B8Z3"/>
<evidence type="ECO:0000313" key="2">
    <source>
        <dbReference type="Proteomes" id="UP000475928"/>
    </source>
</evidence>
<gene>
    <name evidence="1" type="primary">ytcE</name>
    <name evidence="1" type="ORF">Hs20B_13190</name>
</gene>
<dbReference type="RefSeq" id="WP_172356913.1">
    <property type="nucleotide sequence ID" value="NZ_BLLH01000007.1"/>
</dbReference>
<dbReference type="InterPro" id="IPR014965">
    <property type="entry name" value="Amino_acid_metab_prot_put"/>
</dbReference>